<comment type="pathway">
    <text evidence="3 15">Carbohydrate biosynthesis; gluconeogenesis.</text>
</comment>
<evidence type="ECO:0000256" key="14">
    <source>
        <dbReference type="ARBA" id="ARBA00047700"/>
    </source>
</evidence>
<dbReference type="Gene3D" id="3.30.1490.20">
    <property type="entry name" value="ATP-grasp fold, A domain"/>
    <property type="match status" value="1"/>
</dbReference>
<evidence type="ECO:0000256" key="8">
    <source>
        <dbReference type="ARBA" id="ARBA00022723"/>
    </source>
</evidence>
<dbReference type="GO" id="GO:0008986">
    <property type="term" value="F:pyruvate, water dikinase activity"/>
    <property type="evidence" value="ECO:0007669"/>
    <property type="project" value="UniProtKB-EC"/>
</dbReference>
<dbReference type="NCBIfam" id="NF005057">
    <property type="entry name" value="PRK06464.1"/>
    <property type="match status" value="1"/>
</dbReference>
<evidence type="ECO:0000256" key="1">
    <source>
        <dbReference type="ARBA" id="ARBA00001946"/>
    </source>
</evidence>
<evidence type="ECO:0000256" key="2">
    <source>
        <dbReference type="ARBA" id="ARBA00002988"/>
    </source>
</evidence>
<dbReference type="PANTHER" id="PTHR43030:SF1">
    <property type="entry name" value="PHOSPHOENOLPYRUVATE SYNTHASE"/>
    <property type="match status" value="1"/>
</dbReference>
<comment type="cofactor">
    <cofactor evidence="1 15">
        <name>Mg(2+)</name>
        <dbReference type="ChEBI" id="CHEBI:18420"/>
    </cofactor>
</comment>
<evidence type="ECO:0000259" key="17">
    <source>
        <dbReference type="Pfam" id="PF01326"/>
    </source>
</evidence>
<reference evidence="19" key="1">
    <citation type="journal article" date="2011" name="Acta Physiol. Plant.">
        <title>An investigation on the genetic background of Nostoc flagelliforme by similarity analysis of its partial genomic DNA and phylogenetic comparison of deduced related species.</title>
        <authorList>
            <person name="Gao X."/>
            <person name="Liu K."/>
            <person name="Qiu B.S."/>
        </authorList>
    </citation>
    <scope>NUCLEOTIDE SEQUENCE</scope>
    <source>
        <strain evidence="19">Sunitezuoqi</strain>
    </source>
</reference>
<dbReference type="InterPro" id="IPR015813">
    <property type="entry name" value="Pyrv/PenolPyrv_kinase-like_dom"/>
</dbReference>
<sequence>MTTVSKSTLSLSSQERSLILWFDEVGIDDIPVVGGKNASLGEMIQQLTPKGINVPTGFATTAYAYRYFIKSAGLEAKLRKLFADLDVEDVKNLRERGKKARSLLIHTPFPVELREAIATAYQSLCEQYNAETDVAVRSSATAEDLPDASFAGQQETYLNVVGAEGVLAACHKCFASIFTDRAISYRHTKAFDHFSIALAVGVQKMVRSDLATSGVMFSIDTETGFKDAALITAAYGLGENVVQGSVNPDEYYVFKPTLKAGFRPIIDKKLGSKELKMIYDDGSKFTKNVSVPPRERGKFALNDEEILQLANWACLIEDHYSQVHGISTPMDIEWAKDGITNQLFIVQARPETVQSQKTGNVLRSYRLLLGNREWGIGNGEKTSQSPLPDSQSPLPLVTGRAIGEAISQGKARLILDVQKLEQFQVGEVLVTERTDPDWEPIMKRASAIVTNSGGRTCHAAIIARELGVPAIVGCGNATEILKPGQEVTISCAEGEEGKVYAGLLPFEVEEVPLENLPRTRTQILMNVGNPQEALSLSAIPNDGVGLARTEFIIANQIQIHPMALIHYDLLKDEFAKAKIAEITALYDDKPQYFVDRLAQGIGRIAAAFYPKPVIVRMSDFKSNEYANLLGGRQFEPHEENPMLGWRGAARYYDEGYREAFALECDAIKRVREEMGLTNVIPMIPFCRTPDEGRLVLAEMAKNGLKQGVNDLQVYVMCELPSNVILAEEFAEVFDGFSIGSNDLTQLTLGIDRDSALVARLFDERSPAVKRMVKMVIEAAKKCDRKIGICGQAPSDYPEFAQFLVEQGIDSISLNPDSVLKTMLEVAKVEGTNS</sequence>
<dbReference type="SUPFAM" id="SSF51621">
    <property type="entry name" value="Phosphoenolpyruvate/pyruvate domain"/>
    <property type="match status" value="1"/>
</dbReference>
<dbReference type="InterPro" id="IPR006319">
    <property type="entry name" value="PEP_synth"/>
</dbReference>
<dbReference type="NCBIfam" id="TIGR01418">
    <property type="entry name" value="PEP_synth"/>
    <property type="match status" value="1"/>
</dbReference>
<proteinExistence type="inferred from homology"/>
<dbReference type="InterPro" id="IPR018274">
    <property type="entry name" value="PEP_util_AS"/>
</dbReference>
<dbReference type="GO" id="GO:0005524">
    <property type="term" value="F:ATP binding"/>
    <property type="evidence" value="ECO:0007669"/>
    <property type="project" value="UniProtKB-KW"/>
</dbReference>
<evidence type="ECO:0000256" key="4">
    <source>
        <dbReference type="ARBA" id="ARBA00007837"/>
    </source>
</evidence>
<evidence type="ECO:0000256" key="12">
    <source>
        <dbReference type="ARBA" id="ARBA00022842"/>
    </source>
</evidence>
<dbReference type="SUPFAM" id="SSF52009">
    <property type="entry name" value="Phosphohistidine domain"/>
    <property type="match status" value="1"/>
</dbReference>
<dbReference type="EMBL" id="HQ291096">
    <property type="protein sequence ID" value="ADO19018.1"/>
    <property type="molecule type" value="Genomic_DNA"/>
</dbReference>
<dbReference type="Gene3D" id="3.50.30.10">
    <property type="entry name" value="Phosphohistidine domain"/>
    <property type="match status" value="1"/>
</dbReference>
<comment type="similarity">
    <text evidence="4 15">Belongs to the PEP-utilizing enzyme family.</text>
</comment>
<evidence type="ECO:0000256" key="11">
    <source>
        <dbReference type="ARBA" id="ARBA00022840"/>
    </source>
</evidence>
<dbReference type="GO" id="GO:0046872">
    <property type="term" value="F:metal ion binding"/>
    <property type="evidence" value="ECO:0007669"/>
    <property type="project" value="UniProtKB-KW"/>
</dbReference>
<evidence type="ECO:0000259" key="16">
    <source>
        <dbReference type="Pfam" id="PF00391"/>
    </source>
</evidence>
<keyword evidence="9 15" id="KW-0547">Nucleotide-binding</keyword>
<gene>
    <name evidence="19" type="ORF">Nfla_2401</name>
</gene>
<dbReference type="FunFam" id="3.30.470.20:FF:000017">
    <property type="entry name" value="Phosphoenolpyruvate synthase"/>
    <property type="match status" value="1"/>
</dbReference>
<keyword evidence="10 15" id="KW-0418">Kinase</keyword>
<dbReference type="InterPro" id="IPR023151">
    <property type="entry name" value="PEP_util_CS"/>
</dbReference>
<dbReference type="InterPro" id="IPR036637">
    <property type="entry name" value="Phosphohistidine_dom_sf"/>
</dbReference>
<dbReference type="PIRSF" id="PIRSF000854">
    <property type="entry name" value="PEP_synthase"/>
    <property type="match status" value="1"/>
</dbReference>
<keyword evidence="8 15" id="KW-0479">Metal-binding</keyword>
<evidence type="ECO:0000256" key="7">
    <source>
        <dbReference type="ARBA" id="ARBA00022679"/>
    </source>
</evidence>
<evidence type="ECO:0000256" key="3">
    <source>
        <dbReference type="ARBA" id="ARBA00004742"/>
    </source>
</evidence>
<dbReference type="AlphaFoldDB" id="E7DPL0"/>
<feature type="domain" description="PEP-utilising enzyme C-terminal" evidence="18">
    <location>
        <begin position="512"/>
        <end position="828"/>
    </location>
</feature>
<dbReference type="Pfam" id="PF01326">
    <property type="entry name" value="PPDK_N"/>
    <property type="match status" value="1"/>
</dbReference>
<dbReference type="InterPro" id="IPR013815">
    <property type="entry name" value="ATP_grasp_subdomain_1"/>
</dbReference>
<evidence type="ECO:0000259" key="18">
    <source>
        <dbReference type="Pfam" id="PF02896"/>
    </source>
</evidence>
<evidence type="ECO:0000256" key="9">
    <source>
        <dbReference type="ARBA" id="ARBA00022741"/>
    </source>
</evidence>
<dbReference type="Pfam" id="PF02896">
    <property type="entry name" value="PEP-utilizers_C"/>
    <property type="match status" value="1"/>
</dbReference>
<dbReference type="SUPFAM" id="SSF56059">
    <property type="entry name" value="Glutathione synthetase ATP-binding domain-like"/>
    <property type="match status" value="1"/>
</dbReference>
<dbReference type="Gene3D" id="3.30.470.20">
    <property type="entry name" value="ATP-grasp fold, B domain"/>
    <property type="match status" value="1"/>
</dbReference>
<keyword evidence="19" id="KW-0670">Pyruvate</keyword>
<dbReference type="InterPro" id="IPR040442">
    <property type="entry name" value="Pyrv_kinase-like_dom_sf"/>
</dbReference>
<dbReference type="InterPro" id="IPR008279">
    <property type="entry name" value="PEP-util_enz_mobile_dom"/>
</dbReference>
<dbReference type="PANTHER" id="PTHR43030">
    <property type="entry name" value="PHOSPHOENOLPYRUVATE SYNTHASE"/>
    <property type="match status" value="1"/>
</dbReference>
<keyword evidence="7 15" id="KW-0808">Transferase</keyword>
<evidence type="ECO:0000256" key="6">
    <source>
        <dbReference type="ARBA" id="ARBA00021623"/>
    </source>
</evidence>
<dbReference type="FunFam" id="3.50.30.10:FF:000002">
    <property type="entry name" value="Phosphoenolpyruvate synthase"/>
    <property type="match status" value="1"/>
</dbReference>
<keyword evidence="11 15" id="KW-0067">ATP-binding</keyword>
<feature type="domain" description="Pyruvate phosphate dikinase AMP/ATP-binding" evidence="17">
    <location>
        <begin position="31"/>
        <end position="359"/>
    </location>
</feature>
<evidence type="ECO:0000256" key="10">
    <source>
        <dbReference type="ARBA" id="ARBA00022777"/>
    </source>
</evidence>
<dbReference type="GO" id="GO:0006094">
    <property type="term" value="P:gluconeogenesis"/>
    <property type="evidence" value="ECO:0007669"/>
    <property type="project" value="UniProtKB-UniPathway"/>
</dbReference>
<protein>
    <recommendedName>
        <fullName evidence="6 15">Phosphoenolpyruvate synthase</fullName>
        <shortName evidence="15">PEP synthase</shortName>
        <ecNumber evidence="5 15">2.7.9.2</ecNumber>
    </recommendedName>
    <alternativeName>
        <fullName evidence="13 15">Pyruvate, water dikinase</fullName>
    </alternativeName>
</protein>
<dbReference type="Pfam" id="PF00391">
    <property type="entry name" value="PEP-utilizers"/>
    <property type="match status" value="1"/>
</dbReference>
<evidence type="ECO:0000256" key="5">
    <source>
        <dbReference type="ARBA" id="ARBA00011996"/>
    </source>
</evidence>
<dbReference type="PROSITE" id="PS00742">
    <property type="entry name" value="PEP_ENZYMES_2"/>
    <property type="match status" value="1"/>
</dbReference>
<evidence type="ECO:0000313" key="19">
    <source>
        <dbReference type="EMBL" id="ADO19018.1"/>
    </source>
</evidence>
<comment type="catalytic activity">
    <reaction evidence="14 15">
        <text>pyruvate + ATP + H2O = phosphoenolpyruvate + AMP + phosphate + 2 H(+)</text>
        <dbReference type="Rhea" id="RHEA:11364"/>
        <dbReference type="ChEBI" id="CHEBI:15361"/>
        <dbReference type="ChEBI" id="CHEBI:15377"/>
        <dbReference type="ChEBI" id="CHEBI:15378"/>
        <dbReference type="ChEBI" id="CHEBI:30616"/>
        <dbReference type="ChEBI" id="CHEBI:43474"/>
        <dbReference type="ChEBI" id="CHEBI:58702"/>
        <dbReference type="ChEBI" id="CHEBI:456215"/>
        <dbReference type="EC" id="2.7.9.2"/>
    </reaction>
</comment>
<organism evidence="19">
    <name type="scientific">Nostoc flagelliforme str. Sunitezuoqi</name>
    <dbReference type="NCBI Taxonomy" id="676037"/>
    <lineage>
        <taxon>Bacteria</taxon>
        <taxon>Bacillati</taxon>
        <taxon>Cyanobacteriota</taxon>
        <taxon>Cyanophyceae</taxon>
        <taxon>Nostocales</taxon>
        <taxon>Nostocaceae</taxon>
        <taxon>Nostoc</taxon>
    </lineage>
</organism>
<dbReference type="InterPro" id="IPR002192">
    <property type="entry name" value="PPDK_AMP/ATP-bd"/>
</dbReference>
<comment type="function">
    <text evidence="2 15">Catalyzes the phosphorylation of pyruvate to phosphoenolpyruvate.</text>
</comment>
<evidence type="ECO:0000256" key="13">
    <source>
        <dbReference type="ARBA" id="ARBA00033470"/>
    </source>
</evidence>
<dbReference type="UniPathway" id="UPA00138"/>
<dbReference type="InterPro" id="IPR000121">
    <property type="entry name" value="PEP_util_C"/>
</dbReference>
<feature type="domain" description="PEP-utilising enzyme mobile" evidence="16">
    <location>
        <begin position="424"/>
        <end position="494"/>
    </location>
</feature>
<evidence type="ECO:0000256" key="15">
    <source>
        <dbReference type="PIRNR" id="PIRNR000854"/>
    </source>
</evidence>
<accession>E7DPL0</accession>
<name>E7DPL0_9NOSO</name>
<keyword evidence="12 15" id="KW-0460">Magnesium</keyword>
<dbReference type="FunFam" id="3.30.1490.20:FF:000010">
    <property type="entry name" value="Phosphoenolpyruvate synthase"/>
    <property type="match status" value="1"/>
</dbReference>
<dbReference type="EC" id="2.7.9.2" evidence="5 15"/>
<dbReference type="PROSITE" id="PS00370">
    <property type="entry name" value="PEP_ENZYMES_PHOS_SITE"/>
    <property type="match status" value="1"/>
</dbReference>
<dbReference type="Gene3D" id="3.20.20.60">
    <property type="entry name" value="Phosphoenolpyruvate-binding domains"/>
    <property type="match status" value="1"/>
</dbReference>